<evidence type="ECO:0000256" key="1">
    <source>
        <dbReference type="SAM" id="MobiDB-lite"/>
    </source>
</evidence>
<dbReference type="AlphaFoldDB" id="A0A919PC85"/>
<sequence length="138" mass="15086">MTSYELEPEVAGGLGPGTEWGPGRREITRLDYEFDDWLGDDLVTSTPVTLATARVRDAIVDAGLTGVAFAPVIVSRSDLFAELNDRELPEWAWLRAVGHAGRDDAWSGRRGTLTVSDRALALLQQFTLDRCVVTPIAD</sequence>
<gene>
    <name evidence="2" type="ORF">Cpa01nite_16400</name>
</gene>
<keyword evidence="3" id="KW-1185">Reference proteome</keyword>
<reference evidence="2" key="1">
    <citation type="submission" date="2021-01" db="EMBL/GenBank/DDBJ databases">
        <title>Whole genome shotgun sequence of Cellulomonas pakistanensis NBRC 110800.</title>
        <authorList>
            <person name="Komaki H."/>
            <person name="Tamura T."/>
        </authorList>
    </citation>
    <scope>NUCLEOTIDE SEQUENCE</scope>
    <source>
        <strain evidence="2">NBRC 110800</strain>
    </source>
</reference>
<evidence type="ECO:0000313" key="2">
    <source>
        <dbReference type="EMBL" id="GIG36259.1"/>
    </source>
</evidence>
<dbReference type="Proteomes" id="UP000642125">
    <property type="component" value="Unassembled WGS sequence"/>
</dbReference>
<dbReference type="EMBL" id="BONO01000010">
    <property type="protein sequence ID" value="GIG36259.1"/>
    <property type="molecule type" value="Genomic_DNA"/>
</dbReference>
<protein>
    <submittedName>
        <fullName evidence="2">Uncharacterized protein</fullName>
    </submittedName>
</protein>
<accession>A0A919PC85</accession>
<name>A0A919PC85_9CELL</name>
<dbReference type="RefSeq" id="WP_203668284.1">
    <property type="nucleotide sequence ID" value="NZ_BONO01000010.1"/>
</dbReference>
<comment type="caution">
    <text evidence="2">The sequence shown here is derived from an EMBL/GenBank/DDBJ whole genome shotgun (WGS) entry which is preliminary data.</text>
</comment>
<evidence type="ECO:0000313" key="3">
    <source>
        <dbReference type="Proteomes" id="UP000642125"/>
    </source>
</evidence>
<feature type="region of interest" description="Disordered" evidence="1">
    <location>
        <begin position="1"/>
        <end position="22"/>
    </location>
</feature>
<organism evidence="2 3">
    <name type="scientific">Cellulomonas pakistanensis</name>
    <dbReference type="NCBI Taxonomy" id="992287"/>
    <lineage>
        <taxon>Bacteria</taxon>
        <taxon>Bacillati</taxon>
        <taxon>Actinomycetota</taxon>
        <taxon>Actinomycetes</taxon>
        <taxon>Micrococcales</taxon>
        <taxon>Cellulomonadaceae</taxon>
        <taxon>Cellulomonas</taxon>
    </lineage>
</organism>
<proteinExistence type="predicted"/>